<dbReference type="PROSITE" id="PS00455">
    <property type="entry name" value="AMP_BINDING"/>
    <property type="match status" value="1"/>
</dbReference>
<dbReference type="GO" id="GO:0016405">
    <property type="term" value="F:CoA-ligase activity"/>
    <property type="evidence" value="ECO:0007669"/>
    <property type="project" value="TreeGrafter"/>
</dbReference>
<protein>
    <submittedName>
        <fullName evidence="1">AMP-binding protein</fullName>
    </submittedName>
</protein>
<dbReference type="PANTHER" id="PTHR24096">
    <property type="entry name" value="LONG-CHAIN-FATTY-ACID--COA LIGASE"/>
    <property type="match status" value="1"/>
</dbReference>
<dbReference type="InterPro" id="IPR042099">
    <property type="entry name" value="ANL_N_sf"/>
</dbReference>
<organism evidence="1 2">
    <name type="scientific">Bacteroides cellulosilyticus</name>
    <dbReference type="NCBI Taxonomy" id="246787"/>
    <lineage>
        <taxon>Bacteria</taxon>
        <taxon>Pseudomonadati</taxon>
        <taxon>Bacteroidota</taxon>
        <taxon>Bacteroidia</taxon>
        <taxon>Bacteroidales</taxon>
        <taxon>Bacteroidaceae</taxon>
        <taxon>Bacteroides</taxon>
    </lineage>
</organism>
<sequence>MIFDIDKKNKLSTAIIDDSGNRLTYGDLTIFCDALKRKIPERKLVFCLCKNTAPSLAGFLALYDNKDVSLLLNASIEKGLLDNLYNIYKPEYIWCPSNMEGIGETEIIEEYLGYVLYRTTNDTPALNPDLSLLLTTSGTTGSPKLVRHKYGNIEINAQNVANVFGWNTTERGICDLPMQYTMGLNVINSHLYAGATVLLLSNHLLSPLFWNFIKEQRGTNFTGVPYSYEILKKMKFTQMDLPYLKTMAEGGGKLSNSLFEYFSKYASDNGKRFIATFGTTETSARLAYLPAELATKKCASIGFAIPGGTIVLKDDQGKVVVNSNVEGELCYQGPNVTMGYAESVEDLVKGDEFKGEYCTGDIAFRDEDGCYFIIGRKKRFLKLFGLRVSLDQCEKIIADGLFIDCACSGNDDRMFVYVTEAGKEEQVKKLISIKTGLPLTSFTVKCVDEIYRNESGKINYRKLDNEYGIF</sequence>
<accession>A0A412RIN6</accession>
<reference evidence="1 2" key="1">
    <citation type="journal article" date="2019" name="Nat. Med.">
        <title>A library of human gut bacterial isolates paired with longitudinal multiomics data enables mechanistic microbiome research.</title>
        <authorList>
            <person name="Poyet M."/>
            <person name="Groussin M."/>
            <person name="Gibbons S.M."/>
            <person name="Avila-Pacheco J."/>
            <person name="Jiang X."/>
            <person name="Kearney S.M."/>
            <person name="Perrotta A.R."/>
            <person name="Berdy B."/>
            <person name="Zhao S."/>
            <person name="Lieberman T.D."/>
            <person name="Swanson P.K."/>
            <person name="Smith M."/>
            <person name="Roesemann S."/>
            <person name="Alexander J.E."/>
            <person name="Rich S.A."/>
            <person name="Livny J."/>
            <person name="Vlamakis H."/>
            <person name="Clish C."/>
            <person name="Bullock K."/>
            <person name="Deik A."/>
            <person name="Scott J."/>
            <person name="Pierce K.A."/>
            <person name="Xavier R.J."/>
            <person name="Alm E.J."/>
        </authorList>
    </citation>
    <scope>NUCLEOTIDE SEQUENCE [LARGE SCALE GENOMIC DNA]</scope>
    <source>
        <strain evidence="1 2">BIOML-A8</strain>
    </source>
</reference>
<comment type="caution">
    <text evidence="1">The sequence shown here is derived from an EMBL/GenBank/DDBJ whole genome shotgun (WGS) entry which is preliminary data.</text>
</comment>
<evidence type="ECO:0000313" key="2">
    <source>
        <dbReference type="Proteomes" id="UP000482653"/>
    </source>
</evidence>
<dbReference type="RefSeq" id="WP_029328251.1">
    <property type="nucleotide sequence ID" value="NZ_CAXKYC010000016.1"/>
</dbReference>
<proteinExistence type="predicted"/>
<evidence type="ECO:0000313" key="1">
    <source>
        <dbReference type="EMBL" id="KAA5413319.1"/>
    </source>
</evidence>
<dbReference type="PANTHER" id="PTHR24096:SF267">
    <property type="entry name" value="MALONATE--COA LIGASE ACSF3, MITOCHONDRIAL"/>
    <property type="match status" value="1"/>
</dbReference>
<dbReference type="EMBL" id="VVYX01000051">
    <property type="protein sequence ID" value="KAA5413319.1"/>
    <property type="molecule type" value="Genomic_DNA"/>
</dbReference>
<dbReference type="AlphaFoldDB" id="A0A412RIN6"/>
<dbReference type="Proteomes" id="UP000482653">
    <property type="component" value="Unassembled WGS sequence"/>
</dbReference>
<name>A0A412RIN6_9BACE</name>
<dbReference type="SUPFAM" id="SSF56801">
    <property type="entry name" value="Acetyl-CoA synthetase-like"/>
    <property type="match status" value="1"/>
</dbReference>
<dbReference type="Gene3D" id="3.40.50.12780">
    <property type="entry name" value="N-terminal domain of ligase-like"/>
    <property type="match status" value="1"/>
</dbReference>
<dbReference type="Pfam" id="PF00501">
    <property type="entry name" value="AMP-binding"/>
    <property type="match status" value="1"/>
</dbReference>
<dbReference type="InterPro" id="IPR020845">
    <property type="entry name" value="AMP-binding_CS"/>
</dbReference>
<gene>
    <name evidence="1" type="ORF">F2Y87_26015</name>
</gene>
<dbReference type="InterPro" id="IPR000873">
    <property type="entry name" value="AMP-dep_synth/lig_dom"/>
</dbReference>